<feature type="compositionally biased region" description="Basic and acidic residues" evidence="1">
    <location>
        <begin position="68"/>
        <end position="78"/>
    </location>
</feature>
<sequence>MRNMTTITFATPWLASACPVAAVAQVKLPIADAAIRADVPSLTGRGSAFAGAMAGVAGHGTPAYLPVRTDRPVSDEQTNRTANGGVQGPRYAWREPVTT</sequence>
<organism evidence="3 4">
    <name type="scientific">Microbispora corallina</name>
    <dbReference type="NCBI Taxonomy" id="83302"/>
    <lineage>
        <taxon>Bacteria</taxon>
        <taxon>Bacillati</taxon>
        <taxon>Actinomycetota</taxon>
        <taxon>Actinomycetes</taxon>
        <taxon>Streptosporangiales</taxon>
        <taxon>Streptosporangiaceae</taxon>
        <taxon>Microbispora</taxon>
    </lineage>
</organism>
<dbReference type="Proteomes" id="UP000603904">
    <property type="component" value="Unassembled WGS sequence"/>
</dbReference>
<reference evidence="3 4" key="1">
    <citation type="submission" date="2021-01" db="EMBL/GenBank/DDBJ databases">
        <title>Whole genome shotgun sequence of Microbispora corallina NBRC 16416.</title>
        <authorList>
            <person name="Komaki H."/>
            <person name="Tamura T."/>
        </authorList>
    </citation>
    <scope>NUCLEOTIDE SEQUENCE [LARGE SCALE GENOMIC DNA]</scope>
    <source>
        <strain evidence="3 4">NBRC 16416</strain>
    </source>
</reference>
<protein>
    <submittedName>
        <fullName evidence="3">Uncharacterized protein</fullName>
    </submittedName>
</protein>
<name>A0ABQ4G0T9_9ACTN</name>
<accession>A0ABQ4G0T9</accession>
<comment type="caution">
    <text evidence="3">The sequence shown here is derived from an EMBL/GenBank/DDBJ whole genome shotgun (WGS) entry which is preliminary data.</text>
</comment>
<gene>
    <name evidence="3" type="ORF">Mco01_36670</name>
</gene>
<dbReference type="EMBL" id="BOOC01000014">
    <property type="protein sequence ID" value="GIH40667.1"/>
    <property type="molecule type" value="Genomic_DNA"/>
</dbReference>
<dbReference type="PROSITE" id="PS51257">
    <property type="entry name" value="PROKAR_LIPOPROTEIN"/>
    <property type="match status" value="1"/>
</dbReference>
<evidence type="ECO:0000313" key="3">
    <source>
        <dbReference type="EMBL" id="GIH40667.1"/>
    </source>
</evidence>
<keyword evidence="2" id="KW-0732">Signal</keyword>
<feature type="signal peptide" evidence="2">
    <location>
        <begin position="1"/>
        <end position="24"/>
    </location>
</feature>
<evidence type="ECO:0000313" key="4">
    <source>
        <dbReference type="Proteomes" id="UP000603904"/>
    </source>
</evidence>
<feature type="chain" id="PRO_5047321673" evidence="2">
    <location>
        <begin position="25"/>
        <end position="99"/>
    </location>
</feature>
<evidence type="ECO:0000256" key="2">
    <source>
        <dbReference type="SAM" id="SignalP"/>
    </source>
</evidence>
<evidence type="ECO:0000256" key="1">
    <source>
        <dbReference type="SAM" id="MobiDB-lite"/>
    </source>
</evidence>
<keyword evidence="4" id="KW-1185">Reference proteome</keyword>
<proteinExistence type="predicted"/>
<feature type="region of interest" description="Disordered" evidence="1">
    <location>
        <begin position="65"/>
        <end position="99"/>
    </location>
</feature>